<sequence>MKIVLRSEVIVNLPRGLQARNTCYFVSIASRYDCKIYIIYKGVTSGVDLMDIMNLNVLEKDEVILVANGKDEKEAISTLEEFLSEGKLDNNYSR</sequence>
<evidence type="ECO:0000259" key="4">
    <source>
        <dbReference type="PROSITE" id="PS51350"/>
    </source>
</evidence>
<name>A0A553SRJ5_NIACI</name>
<gene>
    <name evidence="5" type="ORF">CEQ21_01070</name>
</gene>
<evidence type="ECO:0000256" key="1">
    <source>
        <dbReference type="ARBA" id="ARBA00004496"/>
    </source>
</evidence>
<dbReference type="InterPro" id="IPR035895">
    <property type="entry name" value="HPr-like_sf"/>
</dbReference>
<reference evidence="6" key="1">
    <citation type="submission" date="2018-10" db="EMBL/GenBank/DDBJ databases">
        <title>FDA dAtabase for Regulatory Grade micrObial Sequences (FDA-ARGOS): Supporting development and validation of Infectious Disease Dx tests.</title>
        <authorList>
            <person name="Minogue T."/>
            <person name="Wolcott M."/>
            <person name="Wasieloski L."/>
            <person name="Aguilar W."/>
            <person name="Moore D."/>
            <person name="Tallon L."/>
            <person name="Sadzewicz L."/>
            <person name="Sengamalay N."/>
            <person name="Ott S."/>
            <person name="Godinez A."/>
            <person name="Nagaraj S."/>
            <person name="Vavikolanu K."/>
            <person name="Vyas G."/>
            <person name="Nadendla S."/>
            <person name="George J."/>
            <person name="Sichtig H."/>
        </authorList>
    </citation>
    <scope>NUCLEOTIDE SEQUENCE [LARGE SCALE GENOMIC DNA]</scope>
    <source>
        <strain evidence="6">FDAARGOS_343</strain>
    </source>
</reference>
<evidence type="ECO:0000256" key="2">
    <source>
        <dbReference type="ARBA" id="ARBA00022490"/>
    </source>
</evidence>
<dbReference type="AlphaFoldDB" id="A0A553SRJ5"/>
<dbReference type="EMBL" id="RIBP01000001">
    <property type="protein sequence ID" value="TRZ39591.1"/>
    <property type="molecule type" value="Genomic_DNA"/>
</dbReference>
<evidence type="ECO:0000313" key="5">
    <source>
        <dbReference type="EMBL" id="TRZ39591.1"/>
    </source>
</evidence>
<keyword evidence="2" id="KW-0963">Cytoplasm</keyword>
<dbReference type="PROSITE" id="PS51350">
    <property type="entry name" value="PTS_HPR_DOM"/>
    <property type="match status" value="1"/>
</dbReference>
<comment type="subcellular location">
    <subcellularLocation>
        <location evidence="1">Cytoplasm</location>
    </subcellularLocation>
</comment>
<dbReference type="Proteomes" id="UP000319837">
    <property type="component" value="Unassembled WGS sequence"/>
</dbReference>
<accession>A0A553SRJ5</accession>
<dbReference type="InterPro" id="IPR050399">
    <property type="entry name" value="HPr"/>
</dbReference>
<evidence type="ECO:0000256" key="3">
    <source>
        <dbReference type="ARBA" id="ARBA00022683"/>
    </source>
</evidence>
<comment type="caution">
    <text evidence="5">The sequence shown here is derived from an EMBL/GenBank/DDBJ whole genome shotgun (WGS) entry which is preliminary data.</text>
</comment>
<dbReference type="SUPFAM" id="SSF55594">
    <property type="entry name" value="HPr-like"/>
    <property type="match status" value="1"/>
</dbReference>
<dbReference type="Pfam" id="PF00381">
    <property type="entry name" value="PTS-HPr"/>
    <property type="match status" value="1"/>
</dbReference>
<dbReference type="GO" id="GO:0005737">
    <property type="term" value="C:cytoplasm"/>
    <property type="evidence" value="ECO:0007669"/>
    <property type="project" value="UniProtKB-SubCell"/>
</dbReference>
<organism evidence="5 6">
    <name type="scientific">Niallia circulans</name>
    <name type="common">Bacillus circulans</name>
    <dbReference type="NCBI Taxonomy" id="1397"/>
    <lineage>
        <taxon>Bacteria</taxon>
        <taxon>Bacillati</taxon>
        <taxon>Bacillota</taxon>
        <taxon>Bacilli</taxon>
        <taxon>Bacillales</taxon>
        <taxon>Bacillaceae</taxon>
        <taxon>Niallia</taxon>
    </lineage>
</organism>
<dbReference type="InterPro" id="IPR000032">
    <property type="entry name" value="HPr-like"/>
</dbReference>
<protein>
    <submittedName>
        <fullName evidence="5">HPr family phosphocarrier protein</fullName>
    </submittedName>
</protein>
<evidence type="ECO:0000313" key="6">
    <source>
        <dbReference type="Proteomes" id="UP000319837"/>
    </source>
</evidence>
<dbReference type="GO" id="GO:0009401">
    <property type="term" value="P:phosphoenolpyruvate-dependent sugar phosphotransferase system"/>
    <property type="evidence" value="ECO:0007669"/>
    <property type="project" value="UniProtKB-KW"/>
</dbReference>
<keyword evidence="3" id="KW-0598">Phosphotransferase system</keyword>
<proteinExistence type="predicted"/>
<dbReference type="Gene3D" id="3.30.1340.10">
    <property type="entry name" value="HPr-like"/>
    <property type="match status" value="1"/>
</dbReference>
<dbReference type="PANTHER" id="PTHR33705">
    <property type="entry name" value="PHOSPHOCARRIER PROTEIN HPR"/>
    <property type="match status" value="1"/>
</dbReference>
<feature type="domain" description="HPr" evidence="4">
    <location>
        <begin position="4"/>
        <end position="91"/>
    </location>
</feature>
<dbReference type="PANTHER" id="PTHR33705:SF2">
    <property type="entry name" value="PHOSPHOCARRIER PROTEIN NPR"/>
    <property type="match status" value="1"/>
</dbReference>